<gene>
    <name evidence="2" type="ORF">IQ227_22255</name>
</gene>
<evidence type="ECO:0000313" key="2">
    <source>
        <dbReference type="EMBL" id="MBE9238661.1"/>
    </source>
</evidence>
<comment type="caution">
    <text evidence="2">The sequence shown here is derived from an EMBL/GenBank/DDBJ whole genome shotgun (WGS) entry which is preliminary data.</text>
</comment>
<keyword evidence="3" id="KW-1185">Reference proteome</keyword>
<accession>A0ABR9VJI4</accession>
<organism evidence="2 3">
    <name type="scientific">Sphaerospermopsis aphanizomenoides LEGE 00250</name>
    <dbReference type="NCBI Taxonomy" id="2777972"/>
    <lineage>
        <taxon>Bacteria</taxon>
        <taxon>Bacillati</taxon>
        <taxon>Cyanobacteriota</taxon>
        <taxon>Cyanophyceae</taxon>
        <taxon>Nostocales</taxon>
        <taxon>Aphanizomenonaceae</taxon>
        <taxon>Sphaerospermopsis</taxon>
        <taxon>Sphaerospermopsis aphanizomenoides</taxon>
    </lineage>
</organism>
<proteinExistence type="predicted"/>
<dbReference type="Pfam" id="PF23568">
    <property type="entry name" value="ARM_LIN"/>
    <property type="match status" value="1"/>
</dbReference>
<dbReference type="Proteomes" id="UP000606776">
    <property type="component" value="Unassembled WGS sequence"/>
</dbReference>
<feature type="domain" description="Putative E3 ubiquitin-protein ligase LIN N-terminal" evidence="1">
    <location>
        <begin position="33"/>
        <end position="165"/>
    </location>
</feature>
<name>A0ABR9VJI4_9CYAN</name>
<protein>
    <recommendedName>
        <fullName evidence="1">Putative E3 ubiquitin-protein ligase LIN N-terminal domain-containing protein</fullName>
    </recommendedName>
</protein>
<evidence type="ECO:0000259" key="1">
    <source>
        <dbReference type="Pfam" id="PF23568"/>
    </source>
</evidence>
<dbReference type="InterPro" id="IPR056512">
    <property type="entry name" value="LIN_N"/>
</dbReference>
<reference evidence="2 3" key="1">
    <citation type="submission" date="2020-10" db="EMBL/GenBank/DDBJ databases">
        <authorList>
            <person name="Castelo-Branco R."/>
            <person name="Eusebio N."/>
            <person name="Adriana R."/>
            <person name="Vieira A."/>
            <person name="Brugerolle De Fraissinette N."/>
            <person name="Rezende De Castro R."/>
            <person name="Schneider M.P."/>
            <person name="Vasconcelos V."/>
            <person name="Leao P.N."/>
        </authorList>
    </citation>
    <scope>NUCLEOTIDE SEQUENCE [LARGE SCALE GENOMIC DNA]</scope>
    <source>
        <strain evidence="2 3">LEGE 00250</strain>
    </source>
</reference>
<dbReference type="RefSeq" id="WP_193944069.1">
    <property type="nucleotide sequence ID" value="NZ_JADEWB010000198.1"/>
</dbReference>
<dbReference type="PANTHER" id="PTHR47446:SF2">
    <property type="entry name" value="RING-TYPE E3 UBIQUITIN TRANSFERASE"/>
    <property type="match status" value="1"/>
</dbReference>
<dbReference type="InterPro" id="IPR052858">
    <property type="entry name" value="E3_ubiquitin-ligase_LIN"/>
</dbReference>
<sequence length="262" mass="29571">MDIVTLQLILKAGKLSLDAIQKEGMAKQLNILIQKNDQLISREIKAAYEALDDALITSNIKTREIRLNFCEENLLKNTNLDPGLTTGGFSNKYWMALAHNGLAFVCTLREDSNLAAKHLIKIYECNPRLAREKLLPELYIQLFQPKCKNVFDWHEKELKSINESNFVPMDALVKTGAVAIAIGSIVAGFSLSLNTRNGFSSSQNSFAGSRIIQGGFKISEELWKNSNNIESFRRDARNKLHQQLENKLDERCQEIARSLLSE</sequence>
<dbReference type="PANTHER" id="PTHR47446">
    <property type="entry name" value="RING-TYPE E3 UBIQUITIN TRANSFERASE"/>
    <property type="match status" value="1"/>
</dbReference>
<dbReference type="EMBL" id="JADEWB010000198">
    <property type="protein sequence ID" value="MBE9238661.1"/>
    <property type="molecule type" value="Genomic_DNA"/>
</dbReference>
<evidence type="ECO:0000313" key="3">
    <source>
        <dbReference type="Proteomes" id="UP000606776"/>
    </source>
</evidence>